<dbReference type="GO" id="GO:0032259">
    <property type="term" value="P:methylation"/>
    <property type="evidence" value="ECO:0007669"/>
    <property type="project" value="UniProtKB-KW"/>
</dbReference>
<evidence type="ECO:0000313" key="2">
    <source>
        <dbReference type="Proteomes" id="UP000505355"/>
    </source>
</evidence>
<accession>A0A7D4Q015</accession>
<protein>
    <submittedName>
        <fullName evidence="1">Class I SAM-dependent methyltransferase</fullName>
    </submittedName>
</protein>
<proteinExistence type="predicted"/>
<dbReference type="RefSeq" id="WP_173414100.1">
    <property type="nucleotide sequence ID" value="NZ_CP054139.1"/>
</dbReference>
<dbReference type="CDD" id="cd02440">
    <property type="entry name" value="AdoMet_MTases"/>
    <property type="match status" value="1"/>
</dbReference>
<dbReference type="AlphaFoldDB" id="A0A7D4Q015"/>
<evidence type="ECO:0000313" key="1">
    <source>
        <dbReference type="EMBL" id="QKJ29406.1"/>
    </source>
</evidence>
<keyword evidence="1" id="KW-0808">Transferase</keyword>
<name>A0A7D4Q015_9SPHI</name>
<dbReference type="SUPFAM" id="SSF53335">
    <property type="entry name" value="S-adenosyl-L-methionine-dependent methyltransferases"/>
    <property type="match status" value="1"/>
</dbReference>
<dbReference type="KEGG" id="mmab:HQ865_06425"/>
<dbReference type="Pfam" id="PF13489">
    <property type="entry name" value="Methyltransf_23"/>
    <property type="match status" value="1"/>
</dbReference>
<dbReference type="GO" id="GO:0008168">
    <property type="term" value="F:methyltransferase activity"/>
    <property type="evidence" value="ECO:0007669"/>
    <property type="project" value="UniProtKB-KW"/>
</dbReference>
<keyword evidence="2" id="KW-1185">Reference proteome</keyword>
<gene>
    <name evidence="1" type="ORF">HQ865_06425</name>
</gene>
<dbReference type="EMBL" id="CP054139">
    <property type="protein sequence ID" value="QKJ29406.1"/>
    <property type="molecule type" value="Genomic_DNA"/>
</dbReference>
<reference evidence="1 2" key="1">
    <citation type="submission" date="2020-05" db="EMBL/GenBank/DDBJ databases">
        <title>Mucilaginibacter mali sp. nov.</title>
        <authorList>
            <person name="Kim H.S."/>
            <person name="Lee K.C."/>
            <person name="Suh M.K."/>
            <person name="Kim J.-S."/>
            <person name="Han K.-I."/>
            <person name="Eom M.K."/>
            <person name="Shin Y.K."/>
            <person name="Lee J.-S."/>
        </authorList>
    </citation>
    <scope>NUCLEOTIDE SEQUENCE [LARGE SCALE GENOMIC DNA]</scope>
    <source>
        <strain evidence="1 2">G2-14</strain>
    </source>
</reference>
<dbReference type="Proteomes" id="UP000505355">
    <property type="component" value="Chromosome"/>
</dbReference>
<dbReference type="InterPro" id="IPR029063">
    <property type="entry name" value="SAM-dependent_MTases_sf"/>
</dbReference>
<sequence length="255" mass="28996">MKKTEEDFWAGFWANLKFPQIVNYNLKNDRVISDNIVKYIPKANLKKKVLEIGCAPGKWLVLFYEKLGYHITGIEYVDIAARKTIENFQILNIPEEAYAIQIADFLAVDAVPEFDVVFSLGFIEHFDNWDAILDKHIKFCKPGAHLLIGLPNFRGINYIIQKIIDNNTTDTKLLPIHNLNIMDTAVLRDYAEKRGLEIIKLDYVGGFEPALFNTNAGNKFVQFILKCAVKTGALIFGNLNTSKTSSYILGVFKVK</sequence>
<keyword evidence="1" id="KW-0489">Methyltransferase</keyword>
<organism evidence="1 2">
    <name type="scientific">Mucilaginibacter mali</name>
    <dbReference type="NCBI Taxonomy" id="2740462"/>
    <lineage>
        <taxon>Bacteria</taxon>
        <taxon>Pseudomonadati</taxon>
        <taxon>Bacteroidota</taxon>
        <taxon>Sphingobacteriia</taxon>
        <taxon>Sphingobacteriales</taxon>
        <taxon>Sphingobacteriaceae</taxon>
        <taxon>Mucilaginibacter</taxon>
    </lineage>
</organism>
<dbReference type="Gene3D" id="3.40.50.150">
    <property type="entry name" value="Vaccinia Virus protein VP39"/>
    <property type="match status" value="1"/>
</dbReference>